<dbReference type="RefSeq" id="WP_316414683.1">
    <property type="nucleotide sequence ID" value="NZ_AP027080.1"/>
</dbReference>
<reference evidence="2" key="1">
    <citation type="journal article" date="2023" name="Int. J. Syst. Evol. Microbiol.">
        <title>Mesoterricola silvestris gen. nov., sp. nov., Mesoterricola sediminis sp. nov., Geothrix oryzae sp. nov., Geothrix edaphica sp. nov., Geothrix rubra sp. nov., and Geothrix limicola sp. nov., six novel members of Acidobacteriota isolated from soils.</title>
        <authorList>
            <person name="Itoh H."/>
            <person name="Sugisawa Y."/>
            <person name="Mise K."/>
            <person name="Xu Z."/>
            <person name="Kuniyasu M."/>
            <person name="Ushijima N."/>
            <person name="Kawano K."/>
            <person name="Kobayashi E."/>
            <person name="Shiratori Y."/>
            <person name="Masuda Y."/>
            <person name="Senoo K."/>
        </authorList>
    </citation>
    <scope>NUCLEOTIDE SEQUENCE [LARGE SCALE GENOMIC DNA]</scope>
    <source>
        <strain evidence="2">W79</strain>
    </source>
</reference>
<dbReference type="GO" id="GO:0005975">
    <property type="term" value="P:carbohydrate metabolic process"/>
    <property type="evidence" value="ECO:0007669"/>
    <property type="project" value="InterPro"/>
</dbReference>
<dbReference type="Pfam" id="PF10096">
    <property type="entry name" value="DUF2334"/>
    <property type="match status" value="1"/>
</dbReference>
<evidence type="ECO:0008006" key="3">
    <source>
        <dbReference type="Google" id="ProtNLM"/>
    </source>
</evidence>
<name>A0AA48K7E6_9BACT</name>
<proteinExistence type="predicted"/>
<dbReference type="Proteomes" id="UP001238179">
    <property type="component" value="Chromosome"/>
</dbReference>
<dbReference type="AlphaFoldDB" id="A0AA48K7E6"/>
<protein>
    <recommendedName>
        <fullName evidence="3">DUF2334 domain-containing protein</fullName>
    </recommendedName>
</protein>
<organism evidence="1 2">
    <name type="scientific">Mesoterricola silvestris</name>
    <dbReference type="NCBI Taxonomy" id="2927979"/>
    <lineage>
        <taxon>Bacteria</taxon>
        <taxon>Pseudomonadati</taxon>
        <taxon>Acidobacteriota</taxon>
        <taxon>Holophagae</taxon>
        <taxon>Holophagales</taxon>
        <taxon>Holophagaceae</taxon>
        <taxon>Mesoterricola</taxon>
    </lineage>
</organism>
<dbReference type="InterPro" id="IPR018763">
    <property type="entry name" value="DUF2334"/>
</dbReference>
<dbReference type="InterPro" id="IPR011330">
    <property type="entry name" value="Glyco_hydro/deAcase_b/a-brl"/>
</dbReference>
<evidence type="ECO:0000313" key="1">
    <source>
        <dbReference type="EMBL" id="BDU71779.1"/>
    </source>
</evidence>
<dbReference type="KEGG" id="msil:METEAL_09530"/>
<sequence length="261" mass="30121">MAKNCYLLRFDDICPTMNWAIWEAIERELVLHKVRPILAVVPDNRDPGLMPDPPAADFWERVRRWQAMGFTIAVHGYRHQYINKEKGLMRLTPHSEFAGLPYDTQLDMLRSALAIFQANGVRADGFVAPSHSFDLNTLKALREVGIKVISDGLWPWPHRDPEGMFWVPQQLWRFSPRPAGVWTVCLHHNKWSDKTLKHFRSELARYASRLTDVPTVMADHAGRPLTLVDRISAFHNLMWYHRVIPALGALRRSVMPSRQGA</sequence>
<evidence type="ECO:0000313" key="2">
    <source>
        <dbReference type="Proteomes" id="UP001238179"/>
    </source>
</evidence>
<dbReference type="EMBL" id="AP027080">
    <property type="protein sequence ID" value="BDU71779.1"/>
    <property type="molecule type" value="Genomic_DNA"/>
</dbReference>
<dbReference type="SUPFAM" id="SSF88713">
    <property type="entry name" value="Glycoside hydrolase/deacetylase"/>
    <property type="match status" value="1"/>
</dbReference>
<accession>A0AA48K7E6</accession>
<dbReference type="Gene3D" id="3.20.20.370">
    <property type="entry name" value="Glycoside hydrolase/deacetylase"/>
    <property type="match status" value="1"/>
</dbReference>
<gene>
    <name evidence="1" type="ORF">METEAL_09530</name>
</gene>
<keyword evidence="2" id="KW-1185">Reference proteome</keyword>